<feature type="domain" description="Sushi" evidence="15">
    <location>
        <begin position="143"/>
        <end position="205"/>
    </location>
</feature>
<evidence type="ECO:0000256" key="13">
    <source>
        <dbReference type="PROSITE-ProRule" id="PRU00302"/>
    </source>
</evidence>
<dbReference type="CDD" id="cd00033">
    <property type="entry name" value="CCP"/>
    <property type="match status" value="4"/>
</dbReference>
<accession>A0A3B4WF70</accession>
<evidence type="ECO:0000256" key="4">
    <source>
        <dbReference type="ARBA" id="ARBA00022525"/>
    </source>
</evidence>
<dbReference type="Pfam" id="PF00084">
    <property type="entry name" value="Sushi"/>
    <property type="match status" value="4"/>
</dbReference>
<dbReference type="STRING" id="1841481.ENSSLDP00000000383"/>
<dbReference type="SMART" id="SM00032">
    <property type="entry name" value="CCP"/>
    <property type="match status" value="4"/>
</dbReference>
<proteinExistence type="predicted"/>
<name>A0A3B4WF70_SERLL</name>
<feature type="disulfide bond" evidence="13">
    <location>
        <begin position="208"/>
        <end position="251"/>
    </location>
</feature>
<comment type="caution">
    <text evidence="13">Lacks conserved residue(s) required for the propagation of feature annotation.</text>
</comment>
<dbReference type="Ensembl" id="ENSSLDT00000000427.1">
    <property type="protein sequence ID" value="ENSSLDP00000000383.1"/>
    <property type="gene ID" value="ENSSLDG00000000397.1"/>
</dbReference>
<feature type="domain" description="Sushi" evidence="15">
    <location>
        <begin position="85"/>
        <end position="142"/>
    </location>
</feature>
<evidence type="ECO:0000313" key="17">
    <source>
        <dbReference type="Proteomes" id="UP000261360"/>
    </source>
</evidence>
<protein>
    <recommendedName>
        <fullName evidence="3">Beta-2-glycoprotein 1</fullName>
    </recommendedName>
    <alternativeName>
        <fullName evidence="11">Apolipoprotein H</fullName>
    </alternativeName>
    <alternativeName>
        <fullName evidence="12">Beta-2-glycoprotein I</fullName>
    </alternativeName>
</protein>
<dbReference type="AlphaFoldDB" id="A0A3B4WF70"/>
<evidence type="ECO:0000256" key="2">
    <source>
        <dbReference type="ARBA" id="ARBA00004613"/>
    </source>
</evidence>
<reference evidence="16" key="2">
    <citation type="submission" date="2025-09" db="UniProtKB">
        <authorList>
            <consortium name="Ensembl"/>
        </authorList>
    </citation>
    <scope>IDENTIFICATION</scope>
</reference>
<evidence type="ECO:0000256" key="5">
    <source>
        <dbReference type="ARBA" id="ARBA00022659"/>
    </source>
</evidence>
<keyword evidence="8" id="KW-0677">Repeat</keyword>
<keyword evidence="6" id="KW-0358">Heparin-binding</keyword>
<sequence length="351" mass="39144">MEHIQTLFLLCPFVFFTTVTSEGNVCSRPELGGNIEMDGIQRYFNPGAELTLSCKQGYTPESGPRKIVCGASGKWTTTQLLCTPTRCPYPESLQYGDLNYEDTVYQSTINYTCYAGYILTGASSTVCQANGTWSAPVPVCRPVTCGLAPIPEFGVIIYDRKIRGNTADYGVRVTYKCLPPHALFGNEKAECTASGTWTKTPECREVTCRPPENIDHGYMSNSDQRDYDFMETIRYGCEGDYVLEGSMQIVCQKDGKWSEKPSCKAPCSVGIQRGRILYKEQKLWIKDLQPNRVLHGQIVSLYCMDKARKCGYAVTTQCMNGNLEIPECFEEPSVADYQSQPSSLPSEINQC</sequence>
<dbReference type="PANTHER" id="PTHR19325:SF573">
    <property type="entry name" value="MEMBRANE COFACTOR PROTEIN"/>
    <property type="match status" value="1"/>
</dbReference>
<feature type="signal peptide" evidence="14">
    <location>
        <begin position="1"/>
        <end position="21"/>
    </location>
</feature>
<dbReference type="InterPro" id="IPR015104">
    <property type="entry name" value="Sushi_2"/>
</dbReference>
<feature type="domain" description="Sushi" evidence="15">
    <location>
        <begin position="24"/>
        <end position="84"/>
    </location>
</feature>
<feature type="disulfide bond" evidence="13">
    <location>
        <begin position="26"/>
        <end position="69"/>
    </location>
</feature>
<reference evidence="16" key="1">
    <citation type="submission" date="2025-08" db="UniProtKB">
        <authorList>
            <consortium name="Ensembl"/>
        </authorList>
    </citation>
    <scope>IDENTIFICATION</scope>
</reference>
<keyword evidence="7 14" id="KW-0732">Signal</keyword>
<evidence type="ECO:0000259" key="15">
    <source>
        <dbReference type="PROSITE" id="PS50923"/>
    </source>
</evidence>
<comment type="subcellular location">
    <subcellularLocation>
        <location evidence="2">Secreted</location>
    </subcellularLocation>
</comment>
<feature type="domain" description="Sushi" evidence="15">
    <location>
        <begin position="206"/>
        <end position="265"/>
    </location>
</feature>
<evidence type="ECO:0000313" key="16">
    <source>
        <dbReference type="Ensembl" id="ENSSLDP00000000383.1"/>
    </source>
</evidence>
<evidence type="ECO:0000256" key="6">
    <source>
        <dbReference type="ARBA" id="ARBA00022674"/>
    </source>
</evidence>
<evidence type="ECO:0000256" key="12">
    <source>
        <dbReference type="ARBA" id="ARBA00033414"/>
    </source>
</evidence>
<evidence type="ECO:0000256" key="11">
    <source>
        <dbReference type="ARBA" id="ARBA00029855"/>
    </source>
</evidence>
<evidence type="ECO:0000256" key="8">
    <source>
        <dbReference type="ARBA" id="ARBA00022737"/>
    </source>
</evidence>
<evidence type="ECO:0000256" key="9">
    <source>
        <dbReference type="ARBA" id="ARBA00023157"/>
    </source>
</evidence>
<evidence type="ECO:0000256" key="10">
    <source>
        <dbReference type="ARBA" id="ARBA00023180"/>
    </source>
</evidence>
<dbReference type="InterPro" id="IPR050350">
    <property type="entry name" value="Compl-Cell_Adhes-Reg"/>
</dbReference>
<dbReference type="SUPFAM" id="SSF57535">
    <property type="entry name" value="Complement control module/SCR domain"/>
    <property type="match status" value="5"/>
</dbReference>
<evidence type="ECO:0000256" key="1">
    <source>
        <dbReference type="ARBA" id="ARBA00003651"/>
    </source>
</evidence>
<dbReference type="InterPro" id="IPR035976">
    <property type="entry name" value="Sushi/SCR/CCP_sf"/>
</dbReference>
<dbReference type="GeneTree" id="ENSGT00940000157228"/>
<evidence type="ECO:0000256" key="3">
    <source>
        <dbReference type="ARBA" id="ARBA00020104"/>
    </source>
</evidence>
<keyword evidence="17" id="KW-1185">Reference proteome</keyword>
<feature type="chain" id="PRO_5017330955" description="Beta-2-glycoprotein 1" evidence="14">
    <location>
        <begin position="22"/>
        <end position="351"/>
    </location>
</feature>
<dbReference type="PANTHER" id="PTHR19325">
    <property type="entry name" value="COMPLEMENT COMPONENT-RELATED SUSHI DOMAIN-CONTAINING"/>
    <property type="match status" value="1"/>
</dbReference>
<dbReference type="GO" id="GO:0005576">
    <property type="term" value="C:extracellular region"/>
    <property type="evidence" value="ECO:0007669"/>
    <property type="project" value="UniProtKB-SubCell"/>
</dbReference>
<dbReference type="Pfam" id="PF09014">
    <property type="entry name" value="Sushi_2"/>
    <property type="match status" value="1"/>
</dbReference>
<dbReference type="InterPro" id="IPR000436">
    <property type="entry name" value="Sushi_SCR_CCP_dom"/>
</dbReference>
<feature type="disulfide bond" evidence="13">
    <location>
        <begin position="113"/>
        <end position="140"/>
    </location>
</feature>
<dbReference type="PROSITE" id="PS50923">
    <property type="entry name" value="SUSHI"/>
    <property type="match status" value="4"/>
</dbReference>
<keyword evidence="5 13" id="KW-0768">Sushi</keyword>
<comment type="function">
    <text evidence="1">Binds to various kinds of negatively charged substances such as heparin, phospholipids, and dextran sulfate. May prevent activation of the intrinsic blood coagulation cascade by binding to phospholipids on the surface of damaged cells.</text>
</comment>
<evidence type="ECO:0000256" key="14">
    <source>
        <dbReference type="SAM" id="SignalP"/>
    </source>
</evidence>
<keyword evidence="10" id="KW-0325">Glycoprotein</keyword>
<keyword evidence="9 13" id="KW-1015">Disulfide bond</keyword>
<keyword evidence="4" id="KW-0964">Secreted</keyword>
<dbReference type="OrthoDB" id="6103690at2759"/>
<dbReference type="Proteomes" id="UP000261360">
    <property type="component" value="Unplaced"/>
</dbReference>
<evidence type="ECO:0000256" key="7">
    <source>
        <dbReference type="ARBA" id="ARBA00022729"/>
    </source>
</evidence>
<dbReference type="Gene3D" id="2.10.70.10">
    <property type="entry name" value="Complement Module, domain 1"/>
    <property type="match status" value="5"/>
</dbReference>
<organism evidence="16 17">
    <name type="scientific">Seriola lalandi dorsalis</name>
    <dbReference type="NCBI Taxonomy" id="1841481"/>
    <lineage>
        <taxon>Eukaryota</taxon>
        <taxon>Metazoa</taxon>
        <taxon>Chordata</taxon>
        <taxon>Craniata</taxon>
        <taxon>Vertebrata</taxon>
        <taxon>Euteleostomi</taxon>
        <taxon>Actinopterygii</taxon>
        <taxon>Neopterygii</taxon>
        <taxon>Teleostei</taxon>
        <taxon>Neoteleostei</taxon>
        <taxon>Acanthomorphata</taxon>
        <taxon>Carangaria</taxon>
        <taxon>Carangiformes</taxon>
        <taxon>Carangidae</taxon>
        <taxon>Seriola</taxon>
    </lineage>
</organism>
<dbReference type="GO" id="GO:0008201">
    <property type="term" value="F:heparin binding"/>
    <property type="evidence" value="ECO:0007669"/>
    <property type="project" value="UniProtKB-KW"/>
</dbReference>